<proteinExistence type="predicted"/>
<sequence>MSVPSRVRFFGITWLTCCVVALSLVGGCTNNSHNKKYDCVGSACGDGNMGNTSGMSGSIGGESSSGGSVKASPRGVPTGGSGSAGGASVGGSAGGVSHGGGVGGMGAKENPAYQIKISHNHYVDVDEGAQASEVDRDTDFYFFSGIFRFSKPVEMGVIDGSDVPRCSTRSERKGETLDLRYVEKSQSLCILTGEGRWTLATIKAVEEPPVGFVDGGSVTLRIDFL</sequence>
<feature type="compositionally biased region" description="Gly residues" evidence="1">
    <location>
        <begin position="77"/>
        <end position="92"/>
    </location>
</feature>
<organism evidence="3">
    <name type="scientific">Streptomyces sp. NBC_00060</name>
    <dbReference type="NCBI Taxonomy" id="2975636"/>
    <lineage>
        <taxon>Bacteria</taxon>
        <taxon>Bacillati</taxon>
        <taxon>Actinomycetota</taxon>
        <taxon>Actinomycetes</taxon>
        <taxon>Kitasatosporales</taxon>
        <taxon>Streptomycetaceae</taxon>
        <taxon>Streptomyces</taxon>
    </lineage>
</organism>
<feature type="region of interest" description="Disordered" evidence="1">
    <location>
        <begin position="55"/>
        <end position="92"/>
    </location>
</feature>
<accession>A0AAU2H2D4</accession>
<dbReference type="EMBL" id="CP108253">
    <property type="protein sequence ID" value="WTU41174.1"/>
    <property type="molecule type" value="Genomic_DNA"/>
</dbReference>
<gene>
    <name evidence="3" type="ORF">OHV25_17015</name>
</gene>
<feature type="chain" id="PRO_5043849757" description="Lipoprotein" evidence="2">
    <location>
        <begin position="24"/>
        <end position="225"/>
    </location>
</feature>
<feature type="signal peptide" evidence="2">
    <location>
        <begin position="1"/>
        <end position="23"/>
    </location>
</feature>
<evidence type="ECO:0000256" key="2">
    <source>
        <dbReference type="SAM" id="SignalP"/>
    </source>
</evidence>
<evidence type="ECO:0008006" key="4">
    <source>
        <dbReference type="Google" id="ProtNLM"/>
    </source>
</evidence>
<dbReference type="PROSITE" id="PS51257">
    <property type="entry name" value="PROKAR_LIPOPROTEIN"/>
    <property type="match status" value="1"/>
</dbReference>
<protein>
    <recommendedName>
        <fullName evidence="4">Lipoprotein</fullName>
    </recommendedName>
</protein>
<keyword evidence="2" id="KW-0732">Signal</keyword>
<dbReference type="AlphaFoldDB" id="A0AAU2H2D4"/>
<name>A0AAU2H2D4_9ACTN</name>
<evidence type="ECO:0000256" key="1">
    <source>
        <dbReference type="SAM" id="MobiDB-lite"/>
    </source>
</evidence>
<evidence type="ECO:0000313" key="3">
    <source>
        <dbReference type="EMBL" id="WTU41174.1"/>
    </source>
</evidence>
<reference evidence="3" key="1">
    <citation type="submission" date="2022-10" db="EMBL/GenBank/DDBJ databases">
        <title>The complete genomes of actinobacterial strains from the NBC collection.</title>
        <authorList>
            <person name="Joergensen T.S."/>
            <person name="Alvarez Arevalo M."/>
            <person name="Sterndorff E.B."/>
            <person name="Faurdal D."/>
            <person name="Vuksanovic O."/>
            <person name="Mourched A.-S."/>
            <person name="Charusanti P."/>
            <person name="Shaw S."/>
            <person name="Blin K."/>
            <person name="Weber T."/>
        </authorList>
    </citation>
    <scope>NUCLEOTIDE SEQUENCE</scope>
    <source>
        <strain evidence="3">NBC_00060</strain>
    </source>
</reference>